<accession>D8LKA3</accession>
<sequence length="267" mass="27964">MGEFGSNRAAWLIAGFLGRKFMKDFLGRWSVIPVLAVAACLWNKWRARQLEGKLEQCKLEEVRRSTRRQLQLLRKKSAAGALPPRAAAGCTSVLRQRQQQQQRRPGDRLGGIPSASISTTPKQQEAQRQHLSPTAAAAAAAASAAGGGATAASAAPKDALASELWAWLGGVGSGRRSCSADRPKCSSSPRSGGGGGGGGGSGEWRGAFYNRMGNLPRRNAFKTARGKVYLRGGRIGSGGTREGVQAPPLGGLASVREEDEGVAVVST</sequence>
<feature type="region of interest" description="Disordered" evidence="1">
    <location>
        <begin position="94"/>
        <end position="135"/>
    </location>
</feature>
<organism evidence="2 3">
    <name type="scientific">Ectocarpus siliculosus</name>
    <name type="common">Brown alga</name>
    <name type="synonym">Conferva siliculosa</name>
    <dbReference type="NCBI Taxonomy" id="2880"/>
    <lineage>
        <taxon>Eukaryota</taxon>
        <taxon>Sar</taxon>
        <taxon>Stramenopiles</taxon>
        <taxon>Ochrophyta</taxon>
        <taxon>PX clade</taxon>
        <taxon>Phaeophyceae</taxon>
        <taxon>Ectocarpales</taxon>
        <taxon>Ectocarpaceae</taxon>
        <taxon>Ectocarpus</taxon>
    </lineage>
</organism>
<feature type="compositionally biased region" description="Low complexity" evidence="1">
    <location>
        <begin position="94"/>
        <end position="103"/>
    </location>
</feature>
<evidence type="ECO:0000313" key="3">
    <source>
        <dbReference type="Proteomes" id="UP000002630"/>
    </source>
</evidence>
<dbReference type="Proteomes" id="UP000002630">
    <property type="component" value="Linkage Group LG02"/>
</dbReference>
<gene>
    <name evidence="2" type="ORF">Esi_0292_0006</name>
</gene>
<dbReference type="OrthoDB" id="10387304at2759"/>
<dbReference type="EMBL" id="FN649727">
    <property type="protein sequence ID" value="CBN76048.1"/>
    <property type="molecule type" value="Genomic_DNA"/>
</dbReference>
<dbReference type="InParanoid" id="D8LKA3"/>
<dbReference type="EMBL" id="FN648478">
    <property type="protein sequence ID" value="CBN76048.1"/>
    <property type="molecule type" value="Genomic_DNA"/>
</dbReference>
<proteinExistence type="predicted"/>
<reference evidence="2 3" key="1">
    <citation type="journal article" date="2010" name="Nature">
        <title>The Ectocarpus genome and the independent evolution of multicellularity in brown algae.</title>
        <authorList>
            <person name="Cock J.M."/>
            <person name="Sterck L."/>
            <person name="Rouze P."/>
            <person name="Scornet D."/>
            <person name="Allen A.E."/>
            <person name="Amoutzias G."/>
            <person name="Anthouard V."/>
            <person name="Artiguenave F."/>
            <person name="Aury J.M."/>
            <person name="Badger J.H."/>
            <person name="Beszteri B."/>
            <person name="Billiau K."/>
            <person name="Bonnet E."/>
            <person name="Bothwell J.H."/>
            <person name="Bowler C."/>
            <person name="Boyen C."/>
            <person name="Brownlee C."/>
            <person name="Carrano C.J."/>
            <person name="Charrier B."/>
            <person name="Cho G.Y."/>
            <person name="Coelho S.M."/>
            <person name="Collen J."/>
            <person name="Corre E."/>
            <person name="Da Silva C."/>
            <person name="Delage L."/>
            <person name="Delaroque N."/>
            <person name="Dittami S.M."/>
            <person name="Doulbeau S."/>
            <person name="Elias M."/>
            <person name="Farnham G."/>
            <person name="Gachon C.M."/>
            <person name="Gschloessl B."/>
            <person name="Heesch S."/>
            <person name="Jabbari K."/>
            <person name="Jubin C."/>
            <person name="Kawai H."/>
            <person name="Kimura K."/>
            <person name="Kloareg B."/>
            <person name="Kupper F.C."/>
            <person name="Lang D."/>
            <person name="Le Bail A."/>
            <person name="Leblanc C."/>
            <person name="Lerouge P."/>
            <person name="Lohr M."/>
            <person name="Lopez P.J."/>
            <person name="Martens C."/>
            <person name="Maumus F."/>
            <person name="Michel G."/>
            <person name="Miranda-Saavedra D."/>
            <person name="Morales J."/>
            <person name="Moreau H."/>
            <person name="Motomura T."/>
            <person name="Nagasato C."/>
            <person name="Napoli C.A."/>
            <person name="Nelson D.R."/>
            <person name="Nyvall-Collen P."/>
            <person name="Peters A.F."/>
            <person name="Pommier C."/>
            <person name="Potin P."/>
            <person name="Poulain J."/>
            <person name="Quesneville H."/>
            <person name="Read B."/>
            <person name="Rensing S.A."/>
            <person name="Ritter A."/>
            <person name="Rousvoal S."/>
            <person name="Samanta M."/>
            <person name="Samson G."/>
            <person name="Schroeder D.C."/>
            <person name="Segurens B."/>
            <person name="Strittmatter M."/>
            <person name="Tonon T."/>
            <person name="Tregear J.W."/>
            <person name="Valentin K."/>
            <person name="von Dassow P."/>
            <person name="Yamagishi T."/>
            <person name="Van de Peer Y."/>
            <person name="Wincker P."/>
        </authorList>
    </citation>
    <scope>NUCLEOTIDE SEQUENCE [LARGE SCALE GENOMIC DNA]</scope>
    <source>
        <strain evidence="3">Ec32 / CCAP1310/4</strain>
    </source>
</reference>
<dbReference type="AlphaFoldDB" id="D8LKA3"/>
<protein>
    <submittedName>
        <fullName evidence="2">Uncharacterized protein</fullName>
    </submittedName>
</protein>
<feature type="region of interest" description="Disordered" evidence="1">
    <location>
        <begin position="173"/>
        <end position="199"/>
    </location>
</feature>
<evidence type="ECO:0000313" key="2">
    <source>
        <dbReference type="EMBL" id="CBN76048.1"/>
    </source>
</evidence>
<keyword evidence="3" id="KW-1185">Reference proteome</keyword>
<feature type="compositionally biased region" description="Polar residues" evidence="1">
    <location>
        <begin position="115"/>
        <end position="132"/>
    </location>
</feature>
<evidence type="ECO:0000256" key="1">
    <source>
        <dbReference type="SAM" id="MobiDB-lite"/>
    </source>
</evidence>
<name>D8LKA3_ECTSI</name>